<dbReference type="Pfam" id="PF13540">
    <property type="entry name" value="RCC1_2"/>
    <property type="match status" value="6"/>
</dbReference>
<reference evidence="1 2" key="1">
    <citation type="submission" date="2024-02" db="EMBL/GenBank/DDBJ databases">
        <authorList>
            <person name="Chen Y."/>
            <person name="Shah S."/>
            <person name="Dougan E. K."/>
            <person name="Thang M."/>
            <person name="Chan C."/>
        </authorList>
    </citation>
    <scope>NUCLEOTIDE SEQUENCE [LARGE SCALE GENOMIC DNA]</scope>
</reference>
<gene>
    <name evidence="1" type="ORF">CCMP2556_LOCUS457</name>
</gene>
<evidence type="ECO:0000313" key="1">
    <source>
        <dbReference type="EMBL" id="CAK8986301.1"/>
    </source>
</evidence>
<dbReference type="InterPro" id="IPR009091">
    <property type="entry name" value="RCC1/BLIP-II"/>
</dbReference>
<keyword evidence="2" id="KW-1185">Reference proteome</keyword>
<dbReference type="SUPFAM" id="SSF50985">
    <property type="entry name" value="RCC1/BLIP-II"/>
    <property type="match status" value="1"/>
</dbReference>
<dbReference type="EMBL" id="CAXAMN010000092">
    <property type="protein sequence ID" value="CAK8986301.1"/>
    <property type="molecule type" value="Genomic_DNA"/>
</dbReference>
<accession>A0ABP0H9V5</accession>
<dbReference type="PANTHER" id="PTHR45982:SF1">
    <property type="entry name" value="REGULATOR OF CHROMOSOME CONDENSATION"/>
    <property type="match status" value="1"/>
</dbReference>
<dbReference type="PRINTS" id="PR00633">
    <property type="entry name" value="RCCNDNSATION"/>
</dbReference>
<protein>
    <submittedName>
        <fullName evidence="1">Uncharacterized protein</fullName>
    </submittedName>
</protein>
<dbReference type="PANTHER" id="PTHR45982">
    <property type="entry name" value="REGULATOR OF CHROMOSOME CONDENSATION"/>
    <property type="match status" value="1"/>
</dbReference>
<dbReference type="InterPro" id="IPR000408">
    <property type="entry name" value="Reg_chr_condens"/>
</dbReference>
<dbReference type="InterPro" id="IPR051553">
    <property type="entry name" value="Ran_GTPase-activating"/>
</dbReference>
<dbReference type="PROSITE" id="PS00626">
    <property type="entry name" value="RCC1_2"/>
    <property type="match status" value="4"/>
</dbReference>
<name>A0ABP0H9V5_9DINO</name>
<dbReference type="Gene3D" id="2.130.10.30">
    <property type="entry name" value="Regulator of chromosome condensation 1/beta-lactamase-inhibitor protein II"/>
    <property type="match status" value="2"/>
</dbReference>
<organism evidence="1 2">
    <name type="scientific">Durusdinium trenchii</name>
    <dbReference type="NCBI Taxonomy" id="1381693"/>
    <lineage>
        <taxon>Eukaryota</taxon>
        <taxon>Sar</taxon>
        <taxon>Alveolata</taxon>
        <taxon>Dinophyceae</taxon>
        <taxon>Suessiales</taxon>
        <taxon>Symbiodiniaceae</taxon>
        <taxon>Durusdinium</taxon>
    </lineage>
</organism>
<dbReference type="Proteomes" id="UP001642484">
    <property type="component" value="Unassembled WGS sequence"/>
</dbReference>
<proteinExistence type="predicted"/>
<sequence length="427" mass="45335">MACGSFHTVLLRSDGSAVPCGANDCGQCDIPPLDNGMSYIQVAAGIEHTVLLRSDGTAVACGLNDCEQCNIPPLDEGLSYIQVSAGGHQTLLLRSDGSAVTCGIMVPNIPPLDTGISYTQVSAGNHHIVLLRSDGRAVACGLDDFGACSIPRLDEGISYTWVSAGSCHTVLLRSDGSVIACGRRPSNDACNIPPPGEGLSYVQISAGDFHTVLLQSDGSAVACGNHRSKGHCNIPPLDEGMSYTQISAGELHTVLLRNDGTAVACGDNEHGQCDIPSLKSWRELLTFADPIHCYVRNFTPFDSDHVLQLDLAFEDDAALLTCWDLAGHEVLRLPARRSDLALDTLRRIASGVKVNLQGLRVVLPDGQLLASICEDPLATIADLDTATSPRLNPTSHAAFLFEESVGGSVTPRASRRNCRICSFKYLK</sequence>
<comment type="caution">
    <text evidence="1">The sequence shown here is derived from an EMBL/GenBank/DDBJ whole genome shotgun (WGS) entry which is preliminary data.</text>
</comment>
<evidence type="ECO:0000313" key="2">
    <source>
        <dbReference type="Proteomes" id="UP001642484"/>
    </source>
</evidence>